<evidence type="ECO:0000313" key="9">
    <source>
        <dbReference type="Proteomes" id="UP000501346"/>
    </source>
</evidence>
<keyword evidence="9" id="KW-1185">Reference proteome</keyword>
<keyword evidence="4" id="KW-0694">RNA-binding</keyword>
<evidence type="ECO:0000256" key="6">
    <source>
        <dbReference type="RuleBase" id="RU000673"/>
    </source>
</evidence>
<organism evidence="8 9">
    <name type="scientific">Saccharomyces pastorianus</name>
    <name type="common">Lager yeast</name>
    <name type="synonym">Saccharomyces cerevisiae x Saccharomyces eubayanus</name>
    <dbReference type="NCBI Taxonomy" id="27292"/>
    <lineage>
        <taxon>Eukaryota</taxon>
        <taxon>Fungi</taxon>
        <taxon>Dikarya</taxon>
        <taxon>Ascomycota</taxon>
        <taxon>Saccharomycotina</taxon>
        <taxon>Saccharomycetes</taxon>
        <taxon>Saccharomycetales</taxon>
        <taxon>Saccharomycetaceae</taxon>
        <taxon>Saccharomyces</taxon>
    </lineage>
</organism>
<dbReference type="SMR" id="A0A6C1DV02"/>
<keyword evidence="3 6" id="KW-0378">Hydrolase</keyword>
<dbReference type="Gene3D" id="3.40.50.1470">
    <property type="entry name" value="Peptidyl-tRNA hydrolase"/>
    <property type="match status" value="1"/>
</dbReference>
<name>A0A6C1DV02_SACPS</name>
<dbReference type="EC" id="3.1.1.29" evidence="1 6"/>
<dbReference type="InterPro" id="IPR036416">
    <property type="entry name" value="Pept_tRNA_hydro_sf"/>
</dbReference>
<dbReference type="Proteomes" id="UP000501346">
    <property type="component" value="Chromosome ScVIII"/>
</dbReference>
<dbReference type="AlphaFoldDB" id="A0A6C1DV02"/>
<evidence type="ECO:0000256" key="7">
    <source>
        <dbReference type="RuleBase" id="RU004320"/>
    </source>
</evidence>
<dbReference type="PROSITE" id="PS01195">
    <property type="entry name" value="PEPT_TRNA_HYDROL_1"/>
    <property type="match status" value="1"/>
</dbReference>
<dbReference type="PANTHER" id="PTHR17224:SF1">
    <property type="entry name" value="PEPTIDYL-TRNA HYDROLASE"/>
    <property type="match status" value="1"/>
</dbReference>
<dbReference type="EMBL" id="CP048989">
    <property type="protein sequence ID" value="QID80034.1"/>
    <property type="molecule type" value="Genomic_DNA"/>
</dbReference>
<evidence type="ECO:0000256" key="5">
    <source>
        <dbReference type="ARBA" id="ARBA00038063"/>
    </source>
</evidence>
<evidence type="ECO:0000256" key="4">
    <source>
        <dbReference type="ARBA" id="ARBA00022884"/>
    </source>
</evidence>
<accession>A0A6C1DV02</accession>
<dbReference type="CDD" id="cd00462">
    <property type="entry name" value="PTH"/>
    <property type="match status" value="1"/>
</dbReference>
<dbReference type="NCBIfam" id="TIGR00447">
    <property type="entry name" value="pth"/>
    <property type="match status" value="1"/>
</dbReference>
<sequence length="190" mass="21036">MSGKWRLVLTGIGNPEPQYAGTRHNVGLYMLELLRKRLGLQGRTYSPVPNTGGKVHYIEDEHCTILRSDGQYMNLSGEQVCKVWARYAKYQARHVVIHDELSVACGKVQLRAPSTSIRGHNGLRSLLKCSGGRVPFAKLAIGIGREPGSRSRDPASVSRWVLGALTPQELQTLLTQSEPAAWRALTQYIS</sequence>
<dbReference type="GO" id="GO:0004045">
    <property type="term" value="F:peptidyl-tRNA hydrolase activity"/>
    <property type="evidence" value="ECO:0007669"/>
    <property type="project" value="UniProtKB-EC"/>
</dbReference>
<dbReference type="SUPFAM" id="SSF53178">
    <property type="entry name" value="Peptidyl-tRNA hydrolase-like"/>
    <property type="match status" value="1"/>
</dbReference>
<dbReference type="FunFam" id="3.40.50.1470:FF:000006">
    <property type="entry name" value="Peptidyl-tRNA hydrolase"/>
    <property type="match status" value="1"/>
</dbReference>
<dbReference type="GO" id="GO:0000049">
    <property type="term" value="F:tRNA binding"/>
    <property type="evidence" value="ECO:0007669"/>
    <property type="project" value="UniProtKB-KW"/>
</dbReference>
<proteinExistence type="inferred from homology"/>
<protein>
    <recommendedName>
        <fullName evidence="1 6">Peptidyl-tRNA hydrolase</fullName>
        <ecNumber evidence="1 6">3.1.1.29</ecNumber>
    </recommendedName>
</protein>
<dbReference type="PANTHER" id="PTHR17224">
    <property type="entry name" value="PEPTIDYL-TRNA HYDROLASE"/>
    <property type="match status" value="1"/>
</dbReference>
<gene>
    <name evidence="8" type="primary">PTH1_1</name>
    <name evidence="8" type="ORF">GRS66_002339</name>
</gene>
<dbReference type="PROSITE" id="PS01196">
    <property type="entry name" value="PEPT_TRNA_HYDROL_2"/>
    <property type="match status" value="1"/>
</dbReference>
<evidence type="ECO:0000256" key="2">
    <source>
        <dbReference type="ARBA" id="ARBA00022555"/>
    </source>
</evidence>
<comment type="catalytic activity">
    <reaction evidence="6">
        <text>an N-acyl-L-alpha-aminoacyl-tRNA + H2O = an N-acyl-L-amino acid + a tRNA + H(+)</text>
        <dbReference type="Rhea" id="RHEA:54448"/>
        <dbReference type="Rhea" id="RHEA-COMP:10123"/>
        <dbReference type="Rhea" id="RHEA-COMP:13883"/>
        <dbReference type="ChEBI" id="CHEBI:15377"/>
        <dbReference type="ChEBI" id="CHEBI:15378"/>
        <dbReference type="ChEBI" id="CHEBI:59874"/>
        <dbReference type="ChEBI" id="CHEBI:78442"/>
        <dbReference type="ChEBI" id="CHEBI:138191"/>
        <dbReference type="EC" id="3.1.1.29"/>
    </reaction>
</comment>
<evidence type="ECO:0000313" key="8">
    <source>
        <dbReference type="EMBL" id="QID80034.1"/>
    </source>
</evidence>
<reference evidence="8 9" key="1">
    <citation type="journal article" date="2019" name="BMC Genomics">
        <title>Chromosome level assembly and comparative genome analysis confirm lager-brewing yeasts originated from a single hybridization.</title>
        <authorList>
            <person name="Salazar A.N."/>
            <person name="Gorter de Vries A.R."/>
            <person name="van den Broek M."/>
            <person name="Brouwers N."/>
            <person name="de la Torre Cortes P."/>
            <person name="Kuijpers N.G.A."/>
            <person name="Daran J.G."/>
            <person name="Abeel T."/>
        </authorList>
    </citation>
    <scope>NUCLEOTIDE SEQUENCE [LARGE SCALE GENOMIC DNA]</scope>
    <source>
        <strain evidence="8 9">CBS 1483</strain>
    </source>
</reference>
<comment type="similarity">
    <text evidence="5 7">Belongs to the PTH family.</text>
</comment>
<dbReference type="InterPro" id="IPR018171">
    <property type="entry name" value="Pept_tRNA_hydro_CS"/>
</dbReference>
<evidence type="ECO:0000256" key="3">
    <source>
        <dbReference type="ARBA" id="ARBA00022801"/>
    </source>
</evidence>
<dbReference type="OrthoDB" id="1711136at2759"/>
<keyword evidence="2" id="KW-0820">tRNA-binding</keyword>
<dbReference type="Pfam" id="PF01195">
    <property type="entry name" value="Pept_tRNA_hydro"/>
    <property type="match status" value="1"/>
</dbReference>
<evidence type="ECO:0000256" key="1">
    <source>
        <dbReference type="ARBA" id="ARBA00013260"/>
    </source>
</evidence>
<dbReference type="InterPro" id="IPR001328">
    <property type="entry name" value="Pept_tRNA_hydro"/>
</dbReference>